<organism evidence="2 3">
    <name type="scientific">Bugula neritina</name>
    <name type="common">Brown bryozoan</name>
    <name type="synonym">Sertularia neritina</name>
    <dbReference type="NCBI Taxonomy" id="10212"/>
    <lineage>
        <taxon>Eukaryota</taxon>
        <taxon>Metazoa</taxon>
        <taxon>Spiralia</taxon>
        <taxon>Lophotrochozoa</taxon>
        <taxon>Bryozoa</taxon>
        <taxon>Gymnolaemata</taxon>
        <taxon>Cheilostomatida</taxon>
        <taxon>Flustrina</taxon>
        <taxon>Buguloidea</taxon>
        <taxon>Bugulidae</taxon>
        <taxon>Bugula</taxon>
    </lineage>
</organism>
<feature type="transmembrane region" description="Helical" evidence="1">
    <location>
        <begin position="37"/>
        <end position="64"/>
    </location>
</feature>
<keyword evidence="1" id="KW-0472">Membrane</keyword>
<dbReference type="AlphaFoldDB" id="A0A7J7IZQ7"/>
<accession>A0A7J7IZQ7</accession>
<dbReference type="Proteomes" id="UP000593567">
    <property type="component" value="Unassembled WGS sequence"/>
</dbReference>
<keyword evidence="1" id="KW-0812">Transmembrane</keyword>
<keyword evidence="3" id="KW-1185">Reference proteome</keyword>
<feature type="transmembrane region" description="Helical" evidence="1">
    <location>
        <begin position="12"/>
        <end position="31"/>
    </location>
</feature>
<protein>
    <submittedName>
        <fullName evidence="2">Uncharacterized protein</fullName>
    </submittedName>
</protein>
<name>A0A7J7IZQ7_BUGNE</name>
<evidence type="ECO:0000313" key="3">
    <source>
        <dbReference type="Proteomes" id="UP000593567"/>
    </source>
</evidence>
<sequence>MKPQTKIPEMVAARMCFLLHFPIIAYCAELLHAVKYFLYSLLCAVSVTLHLLIDVHFYSVLFLCPEVEVNINAKNACSAFLLLCTIVV</sequence>
<gene>
    <name evidence="2" type="ORF">EB796_022982</name>
</gene>
<keyword evidence="1" id="KW-1133">Transmembrane helix</keyword>
<evidence type="ECO:0000256" key="1">
    <source>
        <dbReference type="SAM" id="Phobius"/>
    </source>
</evidence>
<comment type="caution">
    <text evidence="2">The sequence shown here is derived from an EMBL/GenBank/DDBJ whole genome shotgun (WGS) entry which is preliminary data.</text>
</comment>
<proteinExistence type="predicted"/>
<reference evidence="2" key="1">
    <citation type="submission" date="2020-06" db="EMBL/GenBank/DDBJ databases">
        <title>Draft genome of Bugula neritina, a colonial animal packing powerful symbionts and potential medicines.</title>
        <authorList>
            <person name="Rayko M."/>
        </authorList>
    </citation>
    <scope>NUCLEOTIDE SEQUENCE [LARGE SCALE GENOMIC DNA]</scope>
    <source>
        <strain evidence="2">Kwan_BN1</strain>
    </source>
</reference>
<dbReference type="EMBL" id="VXIV02003282">
    <property type="protein sequence ID" value="KAF6018708.1"/>
    <property type="molecule type" value="Genomic_DNA"/>
</dbReference>
<evidence type="ECO:0000313" key="2">
    <source>
        <dbReference type="EMBL" id="KAF6018708.1"/>
    </source>
</evidence>